<dbReference type="CDD" id="cd17329">
    <property type="entry name" value="MFS_MdtH_MDR_like"/>
    <property type="match status" value="1"/>
</dbReference>
<dbReference type="Gene3D" id="1.20.1250.20">
    <property type="entry name" value="MFS general substrate transporter like domains"/>
    <property type="match status" value="2"/>
</dbReference>
<feature type="transmembrane region" description="Helical" evidence="7">
    <location>
        <begin position="72"/>
        <end position="95"/>
    </location>
</feature>
<keyword evidence="2" id="KW-0813">Transport</keyword>
<evidence type="ECO:0000256" key="4">
    <source>
        <dbReference type="ARBA" id="ARBA00022692"/>
    </source>
</evidence>
<evidence type="ECO:0000256" key="2">
    <source>
        <dbReference type="ARBA" id="ARBA00022448"/>
    </source>
</evidence>
<feature type="transmembrane region" description="Helical" evidence="7">
    <location>
        <begin position="101"/>
        <end position="119"/>
    </location>
</feature>
<accession>A0A846ZHY3</accession>
<evidence type="ECO:0000256" key="7">
    <source>
        <dbReference type="SAM" id="Phobius"/>
    </source>
</evidence>
<reference evidence="8 9" key="1">
    <citation type="submission" date="2020-04" db="EMBL/GenBank/DDBJ databases">
        <title>MicrobeNet Type strains.</title>
        <authorList>
            <person name="Nicholson A.C."/>
        </authorList>
    </citation>
    <scope>NUCLEOTIDE SEQUENCE [LARGE SCALE GENOMIC DNA]</scope>
    <source>
        <strain evidence="8 9">CCUG 54536</strain>
    </source>
</reference>
<dbReference type="AlphaFoldDB" id="A0A846ZHY3"/>
<organism evidence="8 9">
    <name type="scientific">Leuconostoc holzapfelii</name>
    <dbReference type="NCBI Taxonomy" id="434464"/>
    <lineage>
        <taxon>Bacteria</taxon>
        <taxon>Bacillati</taxon>
        <taxon>Bacillota</taxon>
        <taxon>Bacilli</taxon>
        <taxon>Lactobacillales</taxon>
        <taxon>Lactobacillaceae</taxon>
        <taxon>Leuconostoc</taxon>
    </lineage>
</organism>
<evidence type="ECO:0000313" key="9">
    <source>
        <dbReference type="Proteomes" id="UP000590460"/>
    </source>
</evidence>
<dbReference type="PANTHER" id="PTHR23517:SF3">
    <property type="entry name" value="INTEGRAL MEMBRANE TRANSPORT PROTEIN"/>
    <property type="match status" value="1"/>
</dbReference>
<dbReference type="Pfam" id="PF07690">
    <property type="entry name" value="MFS_1"/>
    <property type="match status" value="2"/>
</dbReference>
<dbReference type="InterPro" id="IPR050171">
    <property type="entry name" value="MFS_Transporters"/>
</dbReference>
<evidence type="ECO:0000256" key="3">
    <source>
        <dbReference type="ARBA" id="ARBA00022475"/>
    </source>
</evidence>
<feature type="transmembrane region" description="Helical" evidence="7">
    <location>
        <begin position="313"/>
        <end position="330"/>
    </location>
</feature>
<feature type="transmembrane region" description="Helical" evidence="7">
    <location>
        <begin position="17"/>
        <end position="34"/>
    </location>
</feature>
<evidence type="ECO:0000256" key="5">
    <source>
        <dbReference type="ARBA" id="ARBA00022989"/>
    </source>
</evidence>
<dbReference type="RefSeq" id="WP_168676485.1">
    <property type="nucleotide sequence ID" value="NZ_BPKV01000005.1"/>
</dbReference>
<dbReference type="InterPro" id="IPR036259">
    <property type="entry name" value="MFS_trans_sf"/>
</dbReference>
<dbReference type="GO" id="GO:0022857">
    <property type="term" value="F:transmembrane transporter activity"/>
    <property type="evidence" value="ECO:0007669"/>
    <property type="project" value="InterPro"/>
</dbReference>
<evidence type="ECO:0000256" key="1">
    <source>
        <dbReference type="ARBA" id="ARBA00004651"/>
    </source>
</evidence>
<dbReference type="Proteomes" id="UP000590460">
    <property type="component" value="Unassembled WGS sequence"/>
</dbReference>
<dbReference type="PANTHER" id="PTHR23517">
    <property type="entry name" value="RESISTANCE PROTEIN MDTM, PUTATIVE-RELATED-RELATED"/>
    <property type="match status" value="1"/>
</dbReference>
<keyword evidence="6 7" id="KW-0472">Membrane</keyword>
<feature type="transmembrane region" description="Helical" evidence="7">
    <location>
        <begin position="207"/>
        <end position="230"/>
    </location>
</feature>
<proteinExistence type="predicted"/>
<dbReference type="EMBL" id="JAAXPO010000004">
    <property type="protein sequence ID" value="NKZ18343.1"/>
    <property type="molecule type" value="Genomic_DNA"/>
</dbReference>
<protein>
    <submittedName>
        <fullName evidence="8">MFS transporter</fullName>
    </submittedName>
</protein>
<feature type="transmembrane region" description="Helical" evidence="7">
    <location>
        <begin position="351"/>
        <end position="372"/>
    </location>
</feature>
<sequence>MWHSLHPNIRTRIKTQFLSRFGSSLIFPFMAIYLTHAYDAQIAGILMLCNITVAFFAGIYGGYLTDILGRRLLLCVGETIKLVVAIGIFCANLPVYHFPDLTFLMLTIGNIASGLINPASEAMLVDVSTEKTRTYMYAINYWAGNLSLMLGTMIGSWLFQDYFIVLTAGLMFINSISWFFTTQLITETQPQRKVSDRKLGLSALLQNYQLVLKDTAFVLFTIGGILLLSIEFQRNNFIAVHLAENFVPFRLGAISIDGTKMIGLLTTTNTLIIVLFTAPFSLWLNRHNQQLLFIVGVIIFASGFAIQASTTHFYWLLLSSIILSFGELLCTPIRQTQLATLMPAQQRGAYIAFNGATFQISKILASLMLVGAPFLSPLIISFLILLLGCGAIFFTLLGLHTTHVTDQGSKQNQR</sequence>
<dbReference type="InterPro" id="IPR011701">
    <property type="entry name" value="MFS"/>
</dbReference>
<evidence type="ECO:0000256" key="6">
    <source>
        <dbReference type="ARBA" id="ARBA00023136"/>
    </source>
</evidence>
<name>A0A846ZHY3_9LACO</name>
<feature type="transmembrane region" description="Helical" evidence="7">
    <location>
        <begin position="378"/>
        <end position="399"/>
    </location>
</feature>
<evidence type="ECO:0000313" key="8">
    <source>
        <dbReference type="EMBL" id="NKZ18343.1"/>
    </source>
</evidence>
<keyword evidence="4 7" id="KW-0812">Transmembrane</keyword>
<feature type="transmembrane region" description="Helical" evidence="7">
    <location>
        <begin position="164"/>
        <end position="186"/>
    </location>
</feature>
<dbReference type="GO" id="GO:0005886">
    <property type="term" value="C:plasma membrane"/>
    <property type="evidence" value="ECO:0007669"/>
    <property type="project" value="UniProtKB-SubCell"/>
</dbReference>
<keyword evidence="5 7" id="KW-1133">Transmembrane helix</keyword>
<comment type="subcellular location">
    <subcellularLocation>
        <location evidence="1">Cell membrane</location>
        <topology evidence="1">Multi-pass membrane protein</topology>
    </subcellularLocation>
</comment>
<keyword evidence="3" id="KW-1003">Cell membrane</keyword>
<gene>
    <name evidence="8" type="ORF">HF966_04025</name>
</gene>
<comment type="caution">
    <text evidence="8">The sequence shown here is derived from an EMBL/GenBank/DDBJ whole genome shotgun (WGS) entry which is preliminary data.</text>
</comment>
<feature type="transmembrane region" description="Helical" evidence="7">
    <location>
        <begin position="261"/>
        <end position="284"/>
    </location>
</feature>
<feature type="transmembrane region" description="Helical" evidence="7">
    <location>
        <begin position="139"/>
        <end position="158"/>
    </location>
</feature>
<feature type="transmembrane region" description="Helical" evidence="7">
    <location>
        <begin position="40"/>
        <end position="60"/>
    </location>
</feature>
<dbReference type="SUPFAM" id="SSF103473">
    <property type="entry name" value="MFS general substrate transporter"/>
    <property type="match status" value="1"/>
</dbReference>
<feature type="transmembrane region" description="Helical" evidence="7">
    <location>
        <begin position="291"/>
        <end position="307"/>
    </location>
</feature>